<dbReference type="PROSITE" id="PS50030">
    <property type="entry name" value="UBA"/>
    <property type="match status" value="1"/>
</dbReference>
<feature type="domain" description="Helicase ATP-binding" evidence="13">
    <location>
        <begin position="503"/>
        <end position="670"/>
    </location>
</feature>
<evidence type="ECO:0000259" key="12">
    <source>
        <dbReference type="PROSITE" id="PS50103"/>
    </source>
</evidence>
<dbReference type="InterPro" id="IPR000571">
    <property type="entry name" value="Znf_CCCH"/>
</dbReference>
<dbReference type="InterPro" id="IPR036855">
    <property type="entry name" value="Znf_CCCH_sf"/>
</dbReference>
<evidence type="ECO:0000256" key="4">
    <source>
        <dbReference type="ARBA" id="ARBA00022771"/>
    </source>
</evidence>
<dbReference type="Gene3D" id="1.10.8.10">
    <property type="entry name" value="DNA helicase RuvA subunit, C-terminal domain"/>
    <property type="match status" value="1"/>
</dbReference>
<dbReference type="InterPro" id="IPR027417">
    <property type="entry name" value="P-loop_NTPase"/>
</dbReference>
<evidence type="ECO:0000259" key="13">
    <source>
        <dbReference type="PROSITE" id="PS51192"/>
    </source>
</evidence>
<evidence type="ECO:0000256" key="7">
    <source>
        <dbReference type="ARBA" id="ARBA00022833"/>
    </source>
</evidence>
<dbReference type="Gene3D" id="3.40.50.300">
    <property type="entry name" value="P-loop containing nucleotide triphosphate hydrolases"/>
    <property type="match status" value="2"/>
</dbReference>
<evidence type="ECO:0000313" key="15">
    <source>
        <dbReference type="EMBL" id="CAH3030494.1"/>
    </source>
</evidence>
<evidence type="ECO:0000256" key="1">
    <source>
        <dbReference type="ARBA" id="ARBA00012552"/>
    </source>
</evidence>
<dbReference type="InterPro" id="IPR014001">
    <property type="entry name" value="Helicase_ATP-bd"/>
</dbReference>
<dbReference type="InterPro" id="IPR042615">
    <property type="entry name" value="DHX57_UBA"/>
</dbReference>
<dbReference type="CDD" id="cd14317">
    <property type="entry name" value="UBA_DHX57"/>
    <property type="match status" value="1"/>
</dbReference>
<dbReference type="CDD" id="cd18791">
    <property type="entry name" value="SF2_C_RHA"/>
    <property type="match status" value="1"/>
</dbReference>
<gene>
    <name evidence="15" type="ORF">PEVE_00038050</name>
</gene>
<dbReference type="InterPro" id="IPR011545">
    <property type="entry name" value="DEAD/DEAH_box_helicase_dom"/>
</dbReference>
<dbReference type="Pfam" id="PF04408">
    <property type="entry name" value="WHD_HA2"/>
    <property type="match status" value="1"/>
</dbReference>
<dbReference type="SMART" id="SM00487">
    <property type="entry name" value="DEXDc"/>
    <property type="match status" value="1"/>
</dbReference>
<reference evidence="15 16" key="1">
    <citation type="submission" date="2022-05" db="EMBL/GenBank/DDBJ databases">
        <authorList>
            <consortium name="Genoscope - CEA"/>
            <person name="William W."/>
        </authorList>
    </citation>
    <scope>NUCLEOTIDE SEQUENCE [LARGE SCALE GENOMIC DNA]</scope>
</reference>
<dbReference type="InterPro" id="IPR001650">
    <property type="entry name" value="Helicase_C-like"/>
</dbReference>
<dbReference type="EC" id="3.6.4.13" evidence="1"/>
<dbReference type="Pfam" id="PF00270">
    <property type="entry name" value="DEAD"/>
    <property type="match status" value="1"/>
</dbReference>
<dbReference type="PROSITE" id="PS00690">
    <property type="entry name" value="DEAH_ATP_HELICASE"/>
    <property type="match status" value="1"/>
</dbReference>
<dbReference type="InterPro" id="IPR048333">
    <property type="entry name" value="HA2_WH"/>
</dbReference>
<feature type="domain" description="UBA" evidence="11">
    <location>
        <begin position="155"/>
        <end position="200"/>
    </location>
</feature>
<dbReference type="SUPFAM" id="SSF52540">
    <property type="entry name" value="P-loop containing nucleoside triphosphate hydrolases"/>
    <property type="match status" value="1"/>
</dbReference>
<feature type="zinc finger region" description="C3H1-type" evidence="9">
    <location>
        <begin position="283"/>
        <end position="310"/>
    </location>
</feature>
<dbReference type="InterPro" id="IPR007502">
    <property type="entry name" value="Helicase-assoc_dom"/>
</dbReference>
<dbReference type="InterPro" id="IPR009060">
    <property type="entry name" value="UBA-like_sf"/>
</dbReference>
<dbReference type="SUPFAM" id="SSF90229">
    <property type="entry name" value="CCCH zinc finger"/>
    <property type="match status" value="1"/>
</dbReference>
<keyword evidence="5" id="KW-0378">Hydrolase</keyword>
<dbReference type="SMART" id="SM00356">
    <property type="entry name" value="ZnF_C3H1"/>
    <property type="match status" value="1"/>
</dbReference>
<keyword evidence="16" id="KW-1185">Reference proteome</keyword>
<dbReference type="InterPro" id="IPR015940">
    <property type="entry name" value="UBA"/>
</dbReference>
<name>A0ABN8MP39_9CNID</name>
<keyword evidence="6" id="KW-0347">Helicase</keyword>
<dbReference type="Gene3D" id="4.10.1000.10">
    <property type="entry name" value="Zinc finger, CCCH-type"/>
    <property type="match status" value="1"/>
</dbReference>
<evidence type="ECO:0000259" key="11">
    <source>
        <dbReference type="PROSITE" id="PS50030"/>
    </source>
</evidence>
<evidence type="ECO:0000256" key="3">
    <source>
        <dbReference type="ARBA" id="ARBA00022741"/>
    </source>
</evidence>
<dbReference type="SUPFAM" id="SSF46934">
    <property type="entry name" value="UBA-like"/>
    <property type="match status" value="1"/>
</dbReference>
<feature type="domain" description="C3H1-type" evidence="12">
    <location>
        <begin position="283"/>
        <end position="310"/>
    </location>
</feature>
<accession>A0ABN8MP39</accession>
<organism evidence="15 16">
    <name type="scientific">Porites evermanni</name>
    <dbReference type="NCBI Taxonomy" id="104178"/>
    <lineage>
        <taxon>Eukaryota</taxon>
        <taxon>Metazoa</taxon>
        <taxon>Cnidaria</taxon>
        <taxon>Anthozoa</taxon>
        <taxon>Hexacorallia</taxon>
        <taxon>Scleractinia</taxon>
        <taxon>Fungiina</taxon>
        <taxon>Poritidae</taxon>
        <taxon>Porites</taxon>
    </lineage>
</organism>
<evidence type="ECO:0000259" key="14">
    <source>
        <dbReference type="PROSITE" id="PS51194"/>
    </source>
</evidence>
<evidence type="ECO:0000256" key="9">
    <source>
        <dbReference type="PROSITE-ProRule" id="PRU00723"/>
    </source>
</evidence>
<dbReference type="SMART" id="SM00847">
    <property type="entry name" value="HA2"/>
    <property type="match status" value="1"/>
</dbReference>
<feature type="region of interest" description="Disordered" evidence="10">
    <location>
        <begin position="430"/>
        <end position="462"/>
    </location>
</feature>
<evidence type="ECO:0000313" key="16">
    <source>
        <dbReference type="Proteomes" id="UP001159427"/>
    </source>
</evidence>
<evidence type="ECO:0000256" key="6">
    <source>
        <dbReference type="ARBA" id="ARBA00022806"/>
    </source>
</evidence>
<dbReference type="Pfam" id="PF26026">
    <property type="entry name" value="RNA_hel_CTD"/>
    <property type="match status" value="1"/>
</dbReference>
<keyword evidence="8" id="KW-0067">ATP-binding</keyword>
<feature type="compositionally biased region" description="Basic residues" evidence="10">
    <location>
        <begin position="1"/>
        <end position="12"/>
    </location>
</feature>
<evidence type="ECO:0000256" key="10">
    <source>
        <dbReference type="SAM" id="MobiDB-lite"/>
    </source>
</evidence>
<dbReference type="InterPro" id="IPR011709">
    <property type="entry name" value="DEAD-box_helicase_OB_fold"/>
</dbReference>
<dbReference type="Gene3D" id="1.20.120.1080">
    <property type="match status" value="1"/>
</dbReference>
<dbReference type="Pfam" id="PF07717">
    <property type="entry name" value="OB_NTP_bind"/>
    <property type="match status" value="1"/>
</dbReference>
<dbReference type="Proteomes" id="UP001159427">
    <property type="component" value="Unassembled WGS sequence"/>
</dbReference>
<dbReference type="Pfam" id="PF21010">
    <property type="entry name" value="HA2_C"/>
    <property type="match status" value="1"/>
</dbReference>
<keyword evidence="7 9" id="KW-0862">Zinc</keyword>
<dbReference type="Pfam" id="PF18044">
    <property type="entry name" value="zf-CCCH_4"/>
    <property type="match status" value="1"/>
</dbReference>
<dbReference type="SMART" id="SM00490">
    <property type="entry name" value="HELICc"/>
    <property type="match status" value="1"/>
</dbReference>
<evidence type="ECO:0000256" key="2">
    <source>
        <dbReference type="ARBA" id="ARBA00022723"/>
    </source>
</evidence>
<evidence type="ECO:0000256" key="8">
    <source>
        <dbReference type="ARBA" id="ARBA00022840"/>
    </source>
</evidence>
<keyword evidence="4 9" id="KW-0863">Zinc-finger</keyword>
<dbReference type="PROSITE" id="PS51194">
    <property type="entry name" value="HELICASE_CTER"/>
    <property type="match status" value="1"/>
</dbReference>
<dbReference type="InterPro" id="IPR002464">
    <property type="entry name" value="DNA/RNA_helicase_DEAH_CS"/>
</dbReference>
<keyword evidence="2 9" id="KW-0479">Metal-binding</keyword>
<dbReference type="InterPro" id="IPR041367">
    <property type="entry name" value="Znf-CCCH_4"/>
</dbReference>
<dbReference type="PANTHER" id="PTHR18934">
    <property type="entry name" value="ATP-DEPENDENT RNA HELICASE"/>
    <property type="match status" value="1"/>
</dbReference>
<dbReference type="Pfam" id="PF00271">
    <property type="entry name" value="Helicase_C"/>
    <property type="match status" value="1"/>
</dbReference>
<feature type="domain" description="Helicase C-terminal" evidence="14">
    <location>
        <begin position="780"/>
        <end position="960"/>
    </location>
</feature>
<feature type="region of interest" description="Disordered" evidence="10">
    <location>
        <begin position="1"/>
        <end position="31"/>
    </location>
</feature>
<dbReference type="EMBL" id="CALNXI010000637">
    <property type="protein sequence ID" value="CAH3030494.1"/>
    <property type="molecule type" value="Genomic_DNA"/>
</dbReference>
<dbReference type="PANTHER" id="PTHR18934:SF145">
    <property type="entry name" value="ATP-DEPENDENT RNA HELICASE DHX57-RELATED"/>
    <property type="match status" value="1"/>
</dbReference>
<dbReference type="PROSITE" id="PS50103">
    <property type="entry name" value="ZF_C3H1"/>
    <property type="match status" value="1"/>
</dbReference>
<comment type="caution">
    <text evidence="15">The sequence shown here is derived from an EMBL/GenBank/DDBJ whole genome shotgun (WGS) entry which is preliminary data.</text>
</comment>
<sequence length="1337" mass="150976">MNRARGGSRRPNRGGGRFNKPRTFNRAGLSGLSVSIEKEQDELDEKEDDDHFVDSLAEINEPSHEGKNRMPAKAKSKFRNKALIQRLDMSADNQQMIEEVLQDLQITRSSHKFNEKLTLDAREIRRNEAYWQKVGEKKLMIEDVKFADQNETDAESDDDIYSSYAVKKLLQCGFEKKRCIDALRENDGDLGAALQLLLCSCCELNQLGKDNPDYTEEKFQEAVLQRQEEAMALASIYEESFSEVIPDCVWNIKMSLPFLQEAFKPKKEAQNKYYKSKTGESTEIPENVCRFFLKGFCRFGDKCRLSHIVPDKKINSTDTRDDIPEVKSADNMVTDLSFQFNLEVRFPKDSLYPFEPPMVAFYSTHELIPSAGCLNMTIKLSQEAKLLCSAESPAIFCLTNLLDNEEEIMECFKLPPSEFSLPPKNKDTLQSIGAFSNNDDKKGVTSGKVQTNEPQQSPDELTVQEKNKKLKQQFVRLQSVPAYKSMLEERKKLPAWKSQQNIIETLQQYQVVVISGMTGCGKTTQIPQFILDSYLKEGKGGECFIICTQPRRISAISVAERVSAERIDKIGETVGYQVRLENKQSSRTSLLYCTTGILLRRLQGESSLPYVSHVIVDEVHERTEESDFLMMVLKDSLLVRPDMRVVLMSATLNAQLFSEYFYDAPVIHIPGRTFPVVELFLEDSLEMTKFQVDPNSPYAKPMKSSITPDAAGKKGQLTKDIQQIQESVSCIDFRPPDEKMDDQQLSEEQVAWRYANYSKSTITALGVMDHEKINYDLIVAVLEYIVVGEHEYPKTGAILVFLPGMGEIMTLLEQLQNHKTFSPKNSDRYPMSISLMVSYWASSPLSFAFVKPKEGMRKIVLSTNIAETSVTIDDVVFVIDCGRMKENRYDSSKGMESLEEVWVSQANARQRRGRAGRVTSGVCFHLCTSYRFEYRMAGHQIPEIQRVPLEKLCLRIKVLGLFFGRDIKDVLGKLLQPPSEEAIHDAIRRLHNIGALDIDENLTSLGYHLAALPVDVRIGKLILLGAIFRCLDPVLTIGAILSYRSPFSAPFDKREEADKKRQEMAVGNSDHLTLLNSYKSWVEVMERGVAAGYHFCRINFLSMKTLKMIASLKCQYAELLCDIGFIKDDLTARKMGKLAPRTGDGVLAATGDVMNANSKNQKIVLGVVCAALFPNVVQVVKPEIKYKASVAGAVPVDSKAAELKFWTKNDGQVFIHPKSVNFQVNSFDSPFLVYHEKVKTSKVYVRDCSMVSVYSLLLFCGDNLSVNLEKGVFVISIDDGWIRFSASSLKVATLVRDLRAELDRLLENKIENPSFDLANCARGSRIINTIVQLITSQ</sequence>
<feature type="compositionally biased region" description="Polar residues" evidence="10">
    <location>
        <begin position="447"/>
        <end position="459"/>
    </location>
</feature>
<dbReference type="InterPro" id="IPR059023">
    <property type="entry name" value="RNA_hel_CTD"/>
</dbReference>
<keyword evidence="3" id="KW-0547">Nucleotide-binding</keyword>
<dbReference type="PROSITE" id="PS51192">
    <property type="entry name" value="HELICASE_ATP_BIND_1"/>
    <property type="match status" value="1"/>
</dbReference>
<evidence type="ECO:0000256" key="5">
    <source>
        <dbReference type="ARBA" id="ARBA00022801"/>
    </source>
</evidence>
<proteinExistence type="predicted"/>
<protein>
    <recommendedName>
        <fullName evidence="1">RNA helicase</fullName>
        <ecNumber evidence="1">3.6.4.13</ecNumber>
    </recommendedName>
</protein>
<dbReference type="CDD" id="cd23825">
    <property type="entry name" value="RWD_DHX57"/>
    <property type="match status" value="1"/>
</dbReference>